<proteinExistence type="predicted"/>
<evidence type="ECO:0000313" key="6">
    <source>
        <dbReference type="EMBL" id="KAK7595140.1"/>
    </source>
</evidence>
<keyword evidence="7" id="KW-1185">Reference proteome</keyword>
<dbReference type="PANTHER" id="PTHR13408:SF0">
    <property type="entry name" value="DNA-DIRECTED RNA POLYMERASE III SUBUNIT RPC4"/>
    <property type="match status" value="1"/>
</dbReference>
<organism evidence="6 7">
    <name type="scientific">Parthenolecanium corni</name>
    <dbReference type="NCBI Taxonomy" id="536013"/>
    <lineage>
        <taxon>Eukaryota</taxon>
        <taxon>Metazoa</taxon>
        <taxon>Ecdysozoa</taxon>
        <taxon>Arthropoda</taxon>
        <taxon>Hexapoda</taxon>
        <taxon>Insecta</taxon>
        <taxon>Pterygota</taxon>
        <taxon>Neoptera</taxon>
        <taxon>Paraneoptera</taxon>
        <taxon>Hemiptera</taxon>
        <taxon>Sternorrhyncha</taxon>
        <taxon>Coccoidea</taxon>
        <taxon>Coccidae</taxon>
        <taxon>Parthenolecanium</taxon>
    </lineage>
</organism>
<accession>A0AAN9Y6P8</accession>
<feature type="compositionally biased region" description="Basic and acidic residues" evidence="5">
    <location>
        <begin position="39"/>
        <end position="67"/>
    </location>
</feature>
<evidence type="ECO:0000256" key="4">
    <source>
        <dbReference type="ARBA" id="ARBA00023242"/>
    </source>
</evidence>
<reference evidence="6 7" key="1">
    <citation type="submission" date="2024-03" db="EMBL/GenBank/DDBJ databases">
        <title>Adaptation during the transition from Ophiocordyceps entomopathogen to insect associate is accompanied by gene loss and intensified selection.</title>
        <authorList>
            <person name="Ward C.M."/>
            <person name="Onetto C.A."/>
            <person name="Borneman A.R."/>
        </authorList>
    </citation>
    <scope>NUCLEOTIDE SEQUENCE [LARGE SCALE GENOMIC DNA]</scope>
    <source>
        <strain evidence="6">AWRI1</strain>
        <tissue evidence="6">Single Adult Female</tissue>
    </source>
</reference>
<feature type="region of interest" description="Disordered" evidence="5">
    <location>
        <begin position="1"/>
        <end position="68"/>
    </location>
</feature>
<protein>
    <recommendedName>
        <fullName evidence="8">DNA-directed RNA polymerase III subunit RPC4</fullName>
    </recommendedName>
</protein>
<feature type="compositionally biased region" description="Polar residues" evidence="5">
    <location>
        <begin position="1"/>
        <end position="10"/>
    </location>
</feature>
<dbReference type="GO" id="GO:0005666">
    <property type="term" value="C:RNA polymerase III complex"/>
    <property type="evidence" value="ECO:0007669"/>
    <property type="project" value="InterPro"/>
</dbReference>
<keyword evidence="4" id="KW-0539">Nucleus</keyword>
<comment type="caution">
    <text evidence="6">The sequence shown here is derived from an EMBL/GenBank/DDBJ whole genome shotgun (WGS) entry which is preliminary data.</text>
</comment>
<dbReference type="PANTHER" id="PTHR13408">
    <property type="entry name" value="DNA-DIRECTED RNA POLYMERASE III"/>
    <property type="match status" value="1"/>
</dbReference>
<dbReference type="EMBL" id="JBBCAQ010000019">
    <property type="protein sequence ID" value="KAK7595140.1"/>
    <property type="molecule type" value="Genomic_DNA"/>
</dbReference>
<keyword evidence="2" id="KW-0240">DNA-directed RNA polymerase</keyword>
<dbReference type="AlphaFoldDB" id="A0AAN9Y6P8"/>
<name>A0AAN9Y6P8_9HEMI</name>
<evidence type="ECO:0000313" key="7">
    <source>
        <dbReference type="Proteomes" id="UP001367676"/>
    </source>
</evidence>
<evidence type="ECO:0008006" key="8">
    <source>
        <dbReference type="Google" id="ProtNLM"/>
    </source>
</evidence>
<dbReference type="Proteomes" id="UP001367676">
    <property type="component" value="Unassembled WGS sequence"/>
</dbReference>
<feature type="compositionally biased region" description="Basic and acidic residues" evidence="5">
    <location>
        <begin position="104"/>
        <end position="121"/>
    </location>
</feature>
<dbReference type="GO" id="GO:0003677">
    <property type="term" value="F:DNA binding"/>
    <property type="evidence" value="ECO:0007669"/>
    <property type="project" value="InterPro"/>
</dbReference>
<dbReference type="InterPro" id="IPR007811">
    <property type="entry name" value="RPC4"/>
</dbReference>
<sequence length="296" mass="32958">MNPLPSTSRVPNLRDYNIPKILGRKTYVPNLSASRAPKVKAEENSEVKKDDASPSTEKRRPFRERKLLQGSETFAPVLNIASSRMTIKSRPKITNSTSSSSHSEVVKKEVVDRDQPSHEIPEVPIKPYIGKFASISSAPPQDLPVSVPRPRLSHPDMKKAISLLKDLFDPSGDESPIFILKTPKYLPRVMDNAINALPNSSKHEVKNEVKKCTIHDLPEGQIGTLQIMKSGRLRLVLGECKFWLHRGVRVDFSEELAFVNTNAENKTGEIVNLGNIKDRIIAVPESVTVFANDNPS</sequence>
<evidence type="ECO:0000256" key="5">
    <source>
        <dbReference type="SAM" id="MobiDB-lite"/>
    </source>
</evidence>
<feature type="region of interest" description="Disordered" evidence="5">
    <location>
        <begin position="88"/>
        <end position="121"/>
    </location>
</feature>
<dbReference type="GO" id="GO:0042797">
    <property type="term" value="P:tRNA transcription by RNA polymerase III"/>
    <property type="evidence" value="ECO:0007669"/>
    <property type="project" value="TreeGrafter"/>
</dbReference>
<evidence type="ECO:0000256" key="2">
    <source>
        <dbReference type="ARBA" id="ARBA00022478"/>
    </source>
</evidence>
<gene>
    <name evidence="6" type="ORF">V9T40_001573</name>
</gene>
<keyword evidence="3" id="KW-0804">Transcription</keyword>
<evidence type="ECO:0000256" key="3">
    <source>
        <dbReference type="ARBA" id="ARBA00023163"/>
    </source>
</evidence>
<evidence type="ECO:0000256" key="1">
    <source>
        <dbReference type="ARBA" id="ARBA00004123"/>
    </source>
</evidence>
<dbReference type="Pfam" id="PF05132">
    <property type="entry name" value="RNA_pol_Rpc4"/>
    <property type="match status" value="1"/>
</dbReference>
<comment type="subcellular location">
    <subcellularLocation>
        <location evidence="1">Nucleus</location>
    </subcellularLocation>
</comment>